<evidence type="ECO:0000313" key="2">
    <source>
        <dbReference type="Proteomes" id="UP001224418"/>
    </source>
</evidence>
<dbReference type="Proteomes" id="UP001224418">
    <property type="component" value="Unassembled WGS sequence"/>
</dbReference>
<evidence type="ECO:0000313" key="1">
    <source>
        <dbReference type="EMBL" id="MDQ0479322.1"/>
    </source>
</evidence>
<proteinExistence type="predicted"/>
<gene>
    <name evidence="1" type="ORF">QOZ93_001063</name>
</gene>
<keyword evidence="2" id="KW-1185">Reference proteome</keyword>
<name>A0ABU0JTS6_HATLI</name>
<organism evidence="1 2">
    <name type="scientific">Hathewaya limosa</name>
    <name type="common">Clostridium limosum</name>
    <dbReference type="NCBI Taxonomy" id="1536"/>
    <lineage>
        <taxon>Bacteria</taxon>
        <taxon>Bacillati</taxon>
        <taxon>Bacillota</taxon>
        <taxon>Clostridia</taxon>
        <taxon>Eubacteriales</taxon>
        <taxon>Clostridiaceae</taxon>
        <taxon>Hathewaya</taxon>
    </lineage>
</organism>
<protein>
    <submittedName>
        <fullName evidence="1">Uncharacterized protein</fullName>
    </submittedName>
</protein>
<dbReference type="EMBL" id="JAUSWN010000007">
    <property type="protein sequence ID" value="MDQ0479322.1"/>
    <property type="molecule type" value="Genomic_DNA"/>
</dbReference>
<accession>A0ABU0JTS6</accession>
<sequence length="103" mass="11779">MKLELSPKFNRGTKTNIYKSIFKEPILNILGKFCIEPMKALFKLGFIPKYMSRDIIIKVPSSKIIDALAIIINTNIHKKPGILLEKFSRSPLVIKLLPLNDKK</sequence>
<comment type="caution">
    <text evidence="1">The sequence shown here is derived from an EMBL/GenBank/DDBJ whole genome shotgun (WGS) entry which is preliminary data.</text>
</comment>
<reference evidence="1 2" key="1">
    <citation type="submission" date="2023-07" db="EMBL/GenBank/DDBJ databases">
        <title>Genomic Encyclopedia of Type Strains, Phase IV (KMG-IV): sequencing the most valuable type-strain genomes for metagenomic binning, comparative biology and taxonomic classification.</title>
        <authorList>
            <person name="Goeker M."/>
        </authorList>
    </citation>
    <scope>NUCLEOTIDE SEQUENCE [LARGE SCALE GENOMIC DNA]</scope>
    <source>
        <strain evidence="1 2">DSM 1400</strain>
    </source>
</reference>